<protein>
    <submittedName>
        <fullName evidence="1">Uncharacterized protein</fullName>
    </submittedName>
</protein>
<accession>A0A8C7UJR1</accession>
<dbReference type="AlphaFoldDB" id="A0A8C7UJR1"/>
<reference evidence="1" key="3">
    <citation type="submission" date="2025-09" db="UniProtKB">
        <authorList>
            <consortium name="Ensembl"/>
        </authorList>
    </citation>
    <scope>IDENTIFICATION</scope>
</reference>
<dbReference type="GeneTree" id="ENSGT00940000178579"/>
<sequence>MMCLLLNNGYDIERCFTCNHDNSLSMKCVEEEGIPFCEFMSLSYLMHQSGCVVHILLHYGSHVHIFSQFKLTLEKQKEWPDICDVLGKVIYWQDYMFKYNAFTIPNAPFTWSISHSKCLLFCLFPFA</sequence>
<dbReference type="Proteomes" id="UP000694395">
    <property type="component" value="Chromosome 2"/>
</dbReference>
<organism evidence="1 2">
    <name type="scientific">Oncorhynchus mykiss</name>
    <name type="common">Rainbow trout</name>
    <name type="synonym">Salmo gairdneri</name>
    <dbReference type="NCBI Taxonomy" id="8022"/>
    <lineage>
        <taxon>Eukaryota</taxon>
        <taxon>Metazoa</taxon>
        <taxon>Chordata</taxon>
        <taxon>Craniata</taxon>
        <taxon>Vertebrata</taxon>
        <taxon>Euteleostomi</taxon>
        <taxon>Actinopterygii</taxon>
        <taxon>Neopterygii</taxon>
        <taxon>Teleostei</taxon>
        <taxon>Protacanthopterygii</taxon>
        <taxon>Salmoniformes</taxon>
        <taxon>Salmonidae</taxon>
        <taxon>Salmoninae</taxon>
        <taxon>Oncorhynchus</taxon>
    </lineage>
</organism>
<reference evidence="1" key="2">
    <citation type="submission" date="2025-08" db="UniProtKB">
        <authorList>
            <consortium name="Ensembl"/>
        </authorList>
    </citation>
    <scope>IDENTIFICATION</scope>
</reference>
<evidence type="ECO:0000313" key="1">
    <source>
        <dbReference type="Ensembl" id="ENSOMYP00000093868.1"/>
    </source>
</evidence>
<name>A0A8C7UJR1_ONCMY</name>
<dbReference type="Ensembl" id="ENSOMYT00000102065.2">
    <property type="protein sequence ID" value="ENSOMYP00000093868.1"/>
    <property type="gene ID" value="ENSOMYG00000042939.2"/>
</dbReference>
<keyword evidence="2" id="KW-1185">Reference proteome</keyword>
<reference evidence="1" key="1">
    <citation type="submission" date="2020-07" db="EMBL/GenBank/DDBJ databases">
        <title>A long reads based de novo assembly of the rainbow trout Arlee double haploid line genome.</title>
        <authorList>
            <person name="Gao G."/>
            <person name="Palti Y."/>
        </authorList>
    </citation>
    <scope>NUCLEOTIDE SEQUENCE [LARGE SCALE GENOMIC DNA]</scope>
</reference>
<evidence type="ECO:0000313" key="2">
    <source>
        <dbReference type="Proteomes" id="UP000694395"/>
    </source>
</evidence>
<proteinExistence type="predicted"/>